<proteinExistence type="predicted"/>
<accession>A0A1I4Y670</accession>
<name>A0A1I4Y670_9FLAO</name>
<dbReference type="EMBL" id="FOUZ01000010">
    <property type="protein sequence ID" value="SFN33505.1"/>
    <property type="molecule type" value="Genomic_DNA"/>
</dbReference>
<sequence>MTQNISELNLAPISNEKFVDFINLQLPIVNKDLENQIIEEFKIRNLDFRHLYNSKTNDLNIKLPLSLIDGCLFERNIPKPPLVGNFYPIVNRLKSFLINTQELQNKKFKTFDYIFDQLFLTKDLITVISQEDISQLTENDVFICFKNSQQQFPNQEILKIIPSKNYLVTIDKGNYYRGLKSVSIYQNNQIISELNLVNPAI</sequence>
<dbReference type="OrthoDB" id="1433572at2"/>
<organism evidence="1 2">
    <name type="scientific">Algoriella xinjiangensis</name>
    <dbReference type="NCBI Taxonomy" id="684065"/>
    <lineage>
        <taxon>Bacteria</taxon>
        <taxon>Pseudomonadati</taxon>
        <taxon>Bacteroidota</taxon>
        <taxon>Flavobacteriia</taxon>
        <taxon>Flavobacteriales</taxon>
        <taxon>Weeksellaceae</taxon>
        <taxon>Algoriella</taxon>
    </lineage>
</organism>
<evidence type="ECO:0000313" key="2">
    <source>
        <dbReference type="Proteomes" id="UP000199149"/>
    </source>
</evidence>
<dbReference type="Proteomes" id="UP000199149">
    <property type="component" value="Unassembled WGS sequence"/>
</dbReference>
<dbReference type="AlphaFoldDB" id="A0A1I4Y670"/>
<keyword evidence="2" id="KW-1185">Reference proteome</keyword>
<protein>
    <submittedName>
        <fullName evidence="1">Uncharacterized protein</fullName>
    </submittedName>
</protein>
<reference evidence="2" key="1">
    <citation type="submission" date="2016-10" db="EMBL/GenBank/DDBJ databases">
        <authorList>
            <person name="Varghese N."/>
            <person name="Submissions S."/>
        </authorList>
    </citation>
    <scope>NUCLEOTIDE SEQUENCE [LARGE SCALE GENOMIC DNA]</scope>
    <source>
        <strain evidence="2">XJ109</strain>
    </source>
</reference>
<dbReference type="RefSeq" id="WP_092908703.1">
    <property type="nucleotide sequence ID" value="NZ_FOUZ01000010.1"/>
</dbReference>
<gene>
    <name evidence="1" type="ORF">SAMN05421738_110137</name>
</gene>
<evidence type="ECO:0000313" key="1">
    <source>
        <dbReference type="EMBL" id="SFN33505.1"/>
    </source>
</evidence>